<dbReference type="GO" id="GO:0044774">
    <property type="term" value="P:mitotic DNA integrity checkpoint signaling"/>
    <property type="evidence" value="ECO:0007669"/>
    <property type="project" value="TreeGrafter"/>
</dbReference>
<dbReference type="GO" id="GO:0000014">
    <property type="term" value="F:single-stranded DNA endodeoxyribonuclease activity"/>
    <property type="evidence" value="ECO:0007669"/>
    <property type="project" value="TreeGrafter"/>
</dbReference>
<dbReference type="GO" id="GO:0031297">
    <property type="term" value="P:replication fork processing"/>
    <property type="evidence" value="ECO:0007669"/>
    <property type="project" value="TreeGrafter"/>
</dbReference>
<sequence length="76" mass="8777">MTHLANYRKQNRLLILYDYKFGSNAADAVRRINEAWGDRMVGESTVSERFHEFKAGNEELTAGPRFGRPTELDEKT</sequence>
<dbReference type="Proteomes" id="UP001196413">
    <property type="component" value="Unassembled WGS sequence"/>
</dbReference>
<dbReference type="PANTHER" id="PTHR46060:SF2">
    <property type="entry name" value="HISTONE-LYSINE N-METHYLTRANSFERASE SETMAR"/>
    <property type="match status" value="1"/>
</dbReference>
<dbReference type="GO" id="GO:0006303">
    <property type="term" value="P:double-strand break repair via nonhomologous end joining"/>
    <property type="evidence" value="ECO:0007669"/>
    <property type="project" value="TreeGrafter"/>
</dbReference>
<dbReference type="GO" id="GO:0000729">
    <property type="term" value="P:DNA double-strand break processing"/>
    <property type="evidence" value="ECO:0007669"/>
    <property type="project" value="TreeGrafter"/>
</dbReference>
<organism evidence="2 4">
    <name type="scientific">Parelaphostrongylus tenuis</name>
    <name type="common">Meningeal worm</name>
    <dbReference type="NCBI Taxonomy" id="148309"/>
    <lineage>
        <taxon>Eukaryota</taxon>
        <taxon>Metazoa</taxon>
        <taxon>Ecdysozoa</taxon>
        <taxon>Nematoda</taxon>
        <taxon>Chromadorea</taxon>
        <taxon>Rhabditida</taxon>
        <taxon>Rhabditina</taxon>
        <taxon>Rhabditomorpha</taxon>
        <taxon>Strongyloidea</taxon>
        <taxon>Metastrongylidae</taxon>
        <taxon>Parelaphostrongylus</taxon>
    </lineage>
</organism>
<evidence type="ECO:0000313" key="4">
    <source>
        <dbReference type="Proteomes" id="UP001196413"/>
    </source>
</evidence>
<dbReference type="Pfam" id="PF17906">
    <property type="entry name" value="HTH_48"/>
    <property type="match status" value="1"/>
</dbReference>
<dbReference type="InterPro" id="IPR052709">
    <property type="entry name" value="Transposase-MT_Hybrid"/>
</dbReference>
<feature type="domain" description="Mos1 transposase HTH" evidence="1">
    <location>
        <begin position="12"/>
        <end position="57"/>
    </location>
</feature>
<name>A0AAD5R103_PARTN</name>
<evidence type="ECO:0000259" key="1">
    <source>
        <dbReference type="Pfam" id="PF17906"/>
    </source>
</evidence>
<dbReference type="GO" id="GO:0046975">
    <property type="term" value="F:histone H3K36 methyltransferase activity"/>
    <property type="evidence" value="ECO:0007669"/>
    <property type="project" value="TreeGrafter"/>
</dbReference>
<accession>A0AAD5R103</accession>
<dbReference type="GO" id="GO:0044547">
    <property type="term" value="F:DNA topoisomerase binding"/>
    <property type="evidence" value="ECO:0007669"/>
    <property type="project" value="TreeGrafter"/>
</dbReference>
<gene>
    <name evidence="2" type="ORF">KIN20_028133</name>
    <name evidence="3" type="ORF">KIN20_028135</name>
</gene>
<dbReference type="GO" id="GO:0005634">
    <property type="term" value="C:nucleus"/>
    <property type="evidence" value="ECO:0007669"/>
    <property type="project" value="TreeGrafter"/>
</dbReference>
<dbReference type="GO" id="GO:0035861">
    <property type="term" value="C:site of double-strand break"/>
    <property type="evidence" value="ECO:0007669"/>
    <property type="project" value="TreeGrafter"/>
</dbReference>
<dbReference type="GO" id="GO:0042800">
    <property type="term" value="F:histone H3K4 methyltransferase activity"/>
    <property type="evidence" value="ECO:0007669"/>
    <property type="project" value="TreeGrafter"/>
</dbReference>
<dbReference type="GO" id="GO:0003697">
    <property type="term" value="F:single-stranded DNA binding"/>
    <property type="evidence" value="ECO:0007669"/>
    <property type="project" value="TreeGrafter"/>
</dbReference>
<dbReference type="EMBL" id="JAHQIW010005829">
    <property type="protein sequence ID" value="KAJ1367261.1"/>
    <property type="molecule type" value="Genomic_DNA"/>
</dbReference>
<dbReference type="GO" id="GO:0015074">
    <property type="term" value="P:DNA integration"/>
    <property type="evidence" value="ECO:0007669"/>
    <property type="project" value="TreeGrafter"/>
</dbReference>
<protein>
    <recommendedName>
        <fullName evidence="1">Mos1 transposase HTH domain-containing protein</fullName>
    </recommendedName>
</protein>
<reference evidence="2" key="1">
    <citation type="submission" date="2021-06" db="EMBL/GenBank/DDBJ databases">
        <title>Parelaphostrongylus tenuis whole genome reference sequence.</title>
        <authorList>
            <person name="Garwood T.J."/>
            <person name="Larsen P.A."/>
            <person name="Fountain-Jones N.M."/>
            <person name="Garbe J.R."/>
            <person name="Macchietto M.G."/>
            <person name="Kania S.A."/>
            <person name="Gerhold R.W."/>
            <person name="Richards J.E."/>
            <person name="Wolf T.M."/>
        </authorList>
    </citation>
    <scope>NUCLEOTIDE SEQUENCE</scope>
    <source>
        <strain evidence="2">MNPRO001-30</strain>
        <tissue evidence="2">Meninges</tissue>
    </source>
</reference>
<dbReference type="InterPro" id="IPR041426">
    <property type="entry name" value="Mos1_HTH"/>
</dbReference>
<dbReference type="GO" id="GO:0003690">
    <property type="term" value="F:double-stranded DNA binding"/>
    <property type="evidence" value="ECO:0007669"/>
    <property type="project" value="TreeGrafter"/>
</dbReference>
<keyword evidence="4" id="KW-1185">Reference proteome</keyword>
<dbReference type="PANTHER" id="PTHR46060">
    <property type="entry name" value="MARINER MOS1 TRANSPOSASE-LIKE PROTEIN"/>
    <property type="match status" value="1"/>
</dbReference>
<dbReference type="AlphaFoldDB" id="A0AAD5R103"/>
<dbReference type="GO" id="GO:0000793">
    <property type="term" value="C:condensed chromosome"/>
    <property type="evidence" value="ECO:0007669"/>
    <property type="project" value="TreeGrafter"/>
</dbReference>
<dbReference type="Gene3D" id="1.10.10.1450">
    <property type="match status" value="1"/>
</dbReference>
<evidence type="ECO:0000313" key="2">
    <source>
        <dbReference type="EMBL" id="KAJ1367259.1"/>
    </source>
</evidence>
<comment type="caution">
    <text evidence="2">The sequence shown here is derived from an EMBL/GenBank/DDBJ whole genome shotgun (WGS) entry which is preliminary data.</text>
</comment>
<evidence type="ECO:0000313" key="3">
    <source>
        <dbReference type="EMBL" id="KAJ1367261.1"/>
    </source>
</evidence>
<dbReference type="EMBL" id="JAHQIW010005829">
    <property type="protein sequence ID" value="KAJ1367259.1"/>
    <property type="molecule type" value="Genomic_DNA"/>
</dbReference>
<proteinExistence type="predicted"/>